<dbReference type="AlphaFoldDB" id="A0A397JRM6"/>
<keyword evidence="2" id="KW-1185">Reference proteome</keyword>
<evidence type="ECO:0000313" key="2">
    <source>
        <dbReference type="Proteomes" id="UP000266861"/>
    </source>
</evidence>
<accession>A0A397JRM6</accession>
<dbReference type="Proteomes" id="UP000266861">
    <property type="component" value="Unassembled WGS sequence"/>
</dbReference>
<protein>
    <submittedName>
        <fullName evidence="1">Uncharacterized protein</fullName>
    </submittedName>
</protein>
<sequence length="186" mass="22776">MEYLNFPTPQQPNFHDPRGYFSYHQQSLDKTFTFMQTYYSNHYQKAPMNREKPTRFIQPMYYSNHHQEPPINHEKPAPFMQPATKEFTKDIEDIEQSKLIEQFNKLSFDKRKEVEQQFDDDDDEEFEEVLLEGKFDFTNNRPYVRSQETDWRWVSGNELDNTPLYKKQYEGRDFKWVFTNNINNMH</sequence>
<evidence type="ECO:0000313" key="1">
    <source>
        <dbReference type="EMBL" id="RHZ90042.1"/>
    </source>
</evidence>
<name>A0A397JRM6_9GLOM</name>
<gene>
    <name evidence="1" type="ORF">Glove_9g64</name>
</gene>
<reference evidence="1 2" key="1">
    <citation type="submission" date="2018-08" db="EMBL/GenBank/DDBJ databases">
        <title>Genome and evolution of the arbuscular mycorrhizal fungus Diversispora epigaea (formerly Glomus versiforme) and its bacterial endosymbionts.</title>
        <authorList>
            <person name="Sun X."/>
            <person name="Fei Z."/>
            <person name="Harrison M."/>
        </authorList>
    </citation>
    <scope>NUCLEOTIDE SEQUENCE [LARGE SCALE GENOMIC DNA]</scope>
    <source>
        <strain evidence="1 2">IT104</strain>
    </source>
</reference>
<proteinExistence type="predicted"/>
<comment type="caution">
    <text evidence="1">The sequence shown here is derived from an EMBL/GenBank/DDBJ whole genome shotgun (WGS) entry which is preliminary data.</text>
</comment>
<dbReference type="EMBL" id="PQFF01000007">
    <property type="protein sequence ID" value="RHZ90042.1"/>
    <property type="molecule type" value="Genomic_DNA"/>
</dbReference>
<organism evidence="1 2">
    <name type="scientific">Diversispora epigaea</name>
    <dbReference type="NCBI Taxonomy" id="1348612"/>
    <lineage>
        <taxon>Eukaryota</taxon>
        <taxon>Fungi</taxon>
        <taxon>Fungi incertae sedis</taxon>
        <taxon>Mucoromycota</taxon>
        <taxon>Glomeromycotina</taxon>
        <taxon>Glomeromycetes</taxon>
        <taxon>Diversisporales</taxon>
        <taxon>Diversisporaceae</taxon>
        <taxon>Diversispora</taxon>
    </lineage>
</organism>